<keyword evidence="2" id="KW-0808">Transferase</keyword>
<organism evidence="2 3">
    <name type="scientific">Rhodococcus maanshanensis</name>
    <dbReference type="NCBI Taxonomy" id="183556"/>
    <lineage>
        <taxon>Bacteria</taxon>
        <taxon>Bacillati</taxon>
        <taxon>Actinomycetota</taxon>
        <taxon>Actinomycetes</taxon>
        <taxon>Mycobacteriales</taxon>
        <taxon>Nocardiaceae</taxon>
        <taxon>Rhodococcus</taxon>
    </lineage>
</organism>
<proteinExistence type="predicted"/>
<dbReference type="SUPFAM" id="SSF52317">
    <property type="entry name" value="Class I glutamine amidotransferase-like"/>
    <property type="match status" value="1"/>
</dbReference>
<feature type="domain" description="Biotin-protein ligase N-terminal" evidence="1">
    <location>
        <begin position="43"/>
        <end position="137"/>
    </location>
</feature>
<evidence type="ECO:0000313" key="3">
    <source>
        <dbReference type="Proteomes" id="UP000198677"/>
    </source>
</evidence>
<name>A0A1H7XST5_9NOCA</name>
<dbReference type="InterPro" id="IPR029062">
    <property type="entry name" value="Class_I_gatase-like"/>
</dbReference>
<dbReference type="RefSeq" id="WP_245816315.1">
    <property type="nucleotide sequence ID" value="NZ_FOAW01000034.1"/>
</dbReference>
<dbReference type="GO" id="GO:0016740">
    <property type="term" value="F:transferase activity"/>
    <property type="evidence" value="ECO:0007669"/>
    <property type="project" value="UniProtKB-KW"/>
</dbReference>
<reference evidence="3" key="1">
    <citation type="submission" date="2016-10" db="EMBL/GenBank/DDBJ databases">
        <authorList>
            <person name="Varghese N."/>
            <person name="Submissions S."/>
        </authorList>
    </citation>
    <scope>NUCLEOTIDE SEQUENCE [LARGE SCALE GENOMIC DNA]</scope>
    <source>
        <strain evidence="3">DSM 44675</strain>
    </source>
</reference>
<dbReference type="Proteomes" id="UP000198677">
    <property type="component" value="Unassembled WGS sequence"/>
</dbReference>
<sequence length="261" mass="27789">MNRTAGQVTRRRFLIGAAGAGAVGAAAAVGLPRLLEDDRPVALVYRGPATCAGCAESVASLLESAPTPLRPVYCGPDEEVDVTPESLAGATLYAQPGGGTLDPAWRRVRGYAPHLREWVASGGTYLGFCLGAYLAGADPGYNLFPGRVRQYIGTDEATVDDTEDTVVEVTWRDERRHMFFQDGAVFRVPGDDWGAVGATVLARYPNDTVAAVVSPYGSGRVGLVGPHPEADESWYRGPDLVNPDGIRYDLGHDLITTALQR</sequence>
<dbReference type="PROSITE" id="PS51318">
    <property type="entry name" value="TAT"/>
    <property type="match status" value="1"/>
</dbReference>
<dbReference type="Pfam" id="PF09825">
    <property type="entry name" value="BPL_N"/>
    <property type="match status" value="1"/>
</dbReference>
<evidence type="ECO:0000313" key="2">
    <source>
        <dbReference type="EMBL" id="SEM36745.1"/>
    </source>
</evidence>
<protein>
    <submittedName>
        <fullName evidence="2">Uncharacterized conserved protein, conains N-terminal glutamine amidotransferase (GATase1)-like domain</fullName>
    </submittedName>
</protein>
<dbReference type="Gene3D" id="3.40.50.880">
    <property type="match status" value="1"/>
</dbReference>
<dbReference type="AlphaFoldDB" id="A0A1H7XST5"/>
<accession>A0A1H7XST5</accession>
<dbReference type="InterPro" id="IPR006311">
    <property type="entry name" value="TAT_signal"/>
</dbReference>
<keyword evidence="2" id="KW-0315">Glutamine amidotransferase</keyword>
<dbReference type="InterPro" id="IPR019197">
    <property type="entry name" value="Biotin-prot_ligase_N"/>
</dbReference>
<gene>
    <name evidence="2" type="ORF">SAMN05444583_13428</name>
</gene>
<keyword evidence="3" id="KW-1185">Reference proteome</keyword>
<dbReference type="EMBL" id="FOAW01000034">
    <property type="protein sequence ID" value="SEM36745.1"/>
    <property type="molecule type" value="Genomic_DNA"/>
</dbReference>
<evidence type="ECO:0000259" key="1">
    <source>
        <dbReference type="Pfam" id="PF09825"/>
    </source>
</evidence>